<evidence type="ECO:0000313" key="1">
    <source>
        <dbReference type="EMBL" id="MFC4129872.1"/>
    </source>
</evidence>
<gene>
    <name evidence="1" type="ORF">ACFOZ4_04570</name>
</gene>
<dbReference type="EMBL" id="JBHSAY010000003">
    <property type="protein sequence ID" value="MFC4129872.1"/>
    <property type="molecule type" value="Genomic_DNA"/>
</dbReference>
<dbReference type="RefSeq" id="WP_253760111.1">
    <property type="nucleotide sequence ID" value="NZ_JAMZDZ010000001.1"/>
</dbReference>
<protein>
    <submittedName>
        <fullName evidence="1">Uncharacterized protein</fullName>
    </submittedName>
</protein>
<accession>A0ABV8LG27</accession>
<sequence length="97" mass="10224">METETLAGQADLLVRQVTHWTPARWSGRGDAVYALVQRLADAAAAAEGQPRRPVPRLADTVLADQVRVIVADLLAIAPSGAVADALAADIRSTRLAL</sequence>
<dbReference type="Proteomes" id="UP001595816">
    <property type="component" value="Unassembled WGS sequence"/>
</dbReference>
<evidence type="ECO:0000313" key="2">
    <source>
        <dbReference type="Proteomes" id="UP001595816"/>
    </source>
</evidence>
<organism evidence="1 2">
    <name type="scientific">Hamadaea flava</name>
    <dbReference type="NCBI Taxonomy" id="1742688"/>
    <lineage>
        <taxon>Bacteria</taxon>
        <taxon>Bacillati</taxon>
        <taxon>Actinomycetota</taxon>
        <taxon>Actinomycetes</taxon>
        <taxon>Micromonosporales</taxon>
        <taxon>Micromonosporaceae</taxon>
        <taxon>Hamadaea</taxon>
    </lineage>
</organism>
<comment type="caution">
    <text evidence="1">The sequence shown here is derived from an EMBL/GenBank/DDBJ whole genome shotgun (WGS) entry which is preliminary data.</text>
</comment>
<name>A0ABV8LG27_9ACTN</name>
<proteinExistence type="predicted"/>
<keyword evidence="2" id="KW-1185">Reference proteome</keyword>
<reference evidence="2" key="1">
    <citation type="journal article" date="2019" name="Int. J. Syst. Evol. Microbiol.">
        <title>The Global Catalogue of Microorganisms (GCM) 10K type strain sequencing project: providing services to taxonomists for standard genome sequencing and annotation.</title>
        <authorList>
            <consortium name="The Broad Institute Genomics Platform"/>
            <consortium name="The Broad Institute Genome Sequencing Center for Infectious Disease"/>
            <person name="Wu L."/>
            <person name="Ma J."/>
        </authorList>
    </citation>
    <scope>NUCLEOTIDE SEQUENCE [LARGE SCALE GENOMIC DNA]</scope>
    <source>
        <strain evidence="2">CGMCC 4.7289</strain>
    </source>
</reference>